<dbReference type="PANTHER" id="PTHR10704">
    <property type="entry name" value="CARBOHYDRATE SULFOTRANSFERASE"/>
    <property type="match status" value="1"/>
</dbReference>
<dbReference type="GO" id="GO:0006790">
    <property type="term" value="P:sulfur compound metabolic process"/>
    <property type="evidence" value="ECO:0007669"/>
    <property type="project" value="TreeGrafter"/>
</dbReference>
<dbReference type="GO" id="GO:0006044">
    <property type="term" value="P:N-acetylglucosamine metabolic process"/>
    <property type="evidence" value="ECO:0007669"/>
    <property type="project" value="TreeGrafter"/>
</dbReference>
<dbReference type="InterPro" id="IPR051135">
    <property type="entry name" value="Gal/GlcNAc/GalNAc_ST"/>
</dbReference>
<feature type="compositionally biased region" description="Basic and acidic residues" evidence="1">
    <location>
        <begin position="36"/>
        <end position="57"/>
    </location>
</feature>
<dbReference type="InterPro" id="IPR027417">
    <property type="entry name" value="P-loop_NTPase"/>
</dbReference>
<feature type="compositionally biased region" description="Polar residues" evidence="1">
    <location>
        <begin position="292"/>
        <end position="309"/>
    </location>
</feature>
<dbReference type="PANTHER" id="PTHR10704:SF44">
    <property type="entry name" value="LD35051P-RELATED"/>
    <property type="match status" value="1"/>
</dbReference>
<accession>A0A2B4S6N8</accession>
<dbReference type="Proteomes" id="UP000225706">
    <property type="component" value="Unassembled WGS sequence"/>
</dbReference>
<keyword evidence="3" id="KW-0808">Transferase</keyword>
<evidence type="ECO:0000256" key="1">
    <source>
        <dbReference type="SAM" id="MobiDB-lite"/>
    </source>
</evidence>
<gene>
    <name evidence="3" type="primary">Chst1</name>
    <name evidence="3" type="ORF">AWC38_SpisGene10931</name>
</gene>
<name>A0A2B4S6N8_STYPI</name>
<dbReference type="SUPFAM" id="SSF52540">
    <property type="entry name" value="P-loop containing nucleoside triphosphate hydrolases"/>
    <property type="match status" value="1"/>
</dbReference>
<evidence type="ECO:0000313" key="4">
    <source>
        <dbReference type="Proteomes" id="UP000225706"/>
    </source>
</evidence>
<organism evidence="3 4">
    <name type="scientific">Stylophora pistillata</name>
    <name type="common">Smooth cauliflower coral</name>
    <dbReference type="NCBI Taxonomy" id="50429"/>
    <lineage>
        <taxon>Eukaryota</taxon>
        <taxon>Metazoa</taxon>
        <taxon>Cnidaria</taxon>
        <taxon>Anthozoa</taxon>
        <taxon>Hexacorallia</taxon>
        <taxon>Scleractinia</taxon>
        <taxon>Astrocoeniina</taxon>
        <taxon>Pocilloporidae</taxon>
        <taxon>Stylophora</taxon>
    </lineage>
</organism>
<protein>
    <submittedName>
        <fullName evidence="3">Carbohydrate sulfotransferase 1</fullName>
    </submittedName>
</protein>
<dbReference type="Pfam" id="PF00685">
    <property type="entry name" value="Sulfotransfer_1"/>
    <property type="match status" value="1"/>
</dbReference>
<feature type="region of interest" description="Disordered" evidence="1">
    <location>
        <begin position="18"/>
        <end position="70"/>
    </location>
</feature>
<dbReference type="Gene3D" id="3.40.50.300">
    <property type="entry name" value="P-loop containing nucleotide triphosphate hydrolases"/>
    <property type="match status" value="2"/>
</dbReference>
<dbReference type="OrthoDB" id="5988340at2759"/>
<keyword evidence="4" id="KW-1185">Reference proteome</keyword>
<evidence type="ECO:0000313" key="3">
    <source>
        <dbReference type="EMBL" id="PFX24470.1"/>
    </source>
</evidence>
<feature type="region of interest" description="Disordered" evidence="1">
    <location>
        <begin position="291"/>
        <end position="313"/>
    </location>
</feature>
<dbReference type="EMBL" id="LSMT01000175">
    <property type="protein sequence ID" value="PFX24470.1"/>
    <property type="molecule type" value="Genomic_DNA"/>
</dbReference>
<dbReference type="GO" id="GO:0001517">
    <property type="term" value="F:N-acetylglucosamine 6-O-sulfotransferase activity"/>
    <property type="evidence" value="ECO:0007669"/>
    <property type="project" value="TreeGrafter"/>
</dbReference>
<dbReference type="InterPro" id="IPR000863">
    <property type="entry name" value="Sulfotransferase_dom"/>
</dbReference>
<proteinExistence type="predicted"/>
<evidence type="ECO:0000259" key="2">
    <source>
        <dbReference type="Pfam" id="PF00685"/>
    </source>
</evidence>
<reference evidence="4" key="1">
    <citation type="journal article" date="2017" name="bioRxiv">
        <title>Comparative analysis of the genomes of Stylophora pistillata and Acropora digitifera provides evidence for extensive differences between species of corals.</title>
        <authorList>
            <person name="Voolstra C.R."/>
            <person name="Li Y."/>
            <person name="Liew Y.J."/>
            <person name="Baumgarten S."/>
            <person name="Zoccola D."/>
            <person name="Flot J.-F."/>
            <person name="Tambutte S."/>
            <person name="Allemand D."/>
            <person name="Aranda M."/>
        </authorList>
    </citation>
    <scope>NUCLEOTIDE SEQUENCE [LARGE SCALE GENOMIC DNA]</scope>
</reference>
<sequence length="648" mass="73747">METKFAEIKRRVKKMKKIGPKAWEHILSDPPPLSHRPGDYSLKKNGDKKSSLRRSSEKGGNSVARGSERTKKSEFSAVWDTWSNRQRARRTVKEVKPTGDVKNDYQSQIFATGNVVKDNTREFNTFTRRSEAIFTATPTVYKEKETTLAKYQSNFVKDSHLVPDANRHRNVEDKLHNTDVTVIRATEQRTLTAQINSPVMRNLYERQNTGKSQTTGDKQVETSNRKEIAAVRIRNSETSTPANKDSLRHPTNALRNVKLQSRASSVPPILEGNRPKAHTPVMTVKRDVEKPTLTSPMDSPAQGYSSVRQKTVKSRIIGNRQAETSNTKEIAAMSIRDSATLTPINKDLLRYPTIAPRTAKMHSRSTILTLPVHEGNKPAAPTLGKPIQKVTTQYTTYTSPVQRKTVIIVAEPRTGSSFLGDAFNQNPDVFYLFEPLHGVVLDPSQHERDPKPMQFLAGILGCKFLSPRDPRPVVFSHMKVGINTWTYFRGRAKDGSPHPSLKMYSAQICRQIEANVRTFLELTNKTNNRYHILPYEDLARNPVEILQRMYKISGITMHNDTLNWIKNHTSEQNVPSNNVKGYNFSTKRNSKANVDNWRFEVDPCLVNIIEDSCRPLMQLLGYKLLNRSEKTQYDLTVSLYDHIYMNTQ</sequence>
<feature type="domain" description="Sulfotransferase" evidence="2">
    <location>
        <begin position="509"/>
        <end position="620"/>
    </location>
</feature>
<dbReference type="AlphaFoldDB" id="A0A2B4S6N8"/>
<comment type="caution">
    <text evidence="3">The sequence shown here is derived from an EMBL/GenBank/DDBJ whole genome shotgun (WGS) entry which is preliminary data.</text>
</comment>